<evidence type="ECO:0000313" key="3">
    <source>
        <dbReference type="Proteomes" id="UP000624244"/>
    </source>
</evidence>
<protein>
    <submittedName>
        <fullName evidence="2">Uncharacterized protein</fullName>
    </submittedName>
</protein>
<dbReference type="AlphaFoldDB" id="A0A8H5ZME8"/>
<gene>
    <name evidence="2" type="ORF">GGP41_001879</name>
</gene>
<accession>A0A8H5ZME8</accession>
<organism evidence="2 3">
    <name type="scientific">Cochliobolus sativus</name>
    <name type="common">Common root rot and spot blotch fungus</name>
    <name type="synonym">Bipolaris sorokiniana</name>
    <dbReference type="NCBI Taxonomy" id="45130"/>
    <lineage>
        <taxon>Eukaryota</taxon>
        <taxon>Fungi</taxon>
        <taxon>Dikarya</taxon>
        <taxon>Ascomycota</taxon>
        <taxon>Pezizomycotina</taxon>
        <taxon>Dothideomycetes</taxon>
        <taxon>Pleosporomycetidae</taxon>
        <taxon>Pleosporales</taxon>
        <taxon>Pleosporineae</taxon>
        <taxon>Pleosporaceae</taxon>
        <taxon>Bipolaris</taxon>
    </lineage>
</organism>
<evidence type="ECO:0000313" key="2">
    <source>
        <dbReference type="EMBL" id="KAF5853328.1"/>
    </source>
</evidence>
<name>A0A8H5ZME8_COCSA</name>
<proteinExistence type="predicted"/>
<feature type="region of interest" description="Disordered" evidence="1">
    <location>
        <begin position="85"/>
        <end position="109"/>
    </location>
</feature>
<comment type="caution">
    <text evidence="2">The sequence shown here is derived from an EMBL/GenBank/DDBJ whole genome shotgun (WGS) entry which is preliminary data.</text>
</comment>
<dbReference type="EMBL" id="WNKQ01000002">
    <property type="protein sequence ID" value="KAF5853328.1"/>
    <property type="molecule type" value="Genomic_DNA"/>
</dbReference>
<reference evidence="2" key="1">
    <citation type="submission" date="2019-11" db="EMBL/GenBank/DDBJ databases">
        <title>Bipolaris sorokiniana Genome sequencing.</title>
        <authorList>
            <person name="Wang H."/>
        </authorList>
    </citation>
    <scope>NUCLEOTIDE SEQUENCE</scope>
</reference>
<dbReference type="Proteomes" id="UP000624244">
    <property type="component" value="Unassembled WGS sequence"/>
</dbReference>
<evidence type="ECO:0000256" key="1">
    <source>
        <dbReference type="SAM" id="MobiDB-lite"/>
    </source>
</evidence>
<sequence length="199" mass="22158">MYRGSLNLPMQSWLLQLLGDSPSIGTVKSTPRTLECELNRPFAPFLIGQDMGTESSYSRRIEKPDMNNANTRVKRDNVNLDVTPPIYYDSEPSAQPPKYPDGQFTSTESRSKAIDQFSAGAPASTIAAVLGSDYVDLDAQRRAGRKKKTIRERWNDFKERNFGAYDISEDRAGAASAAEWNMQGGRIGGGLATPYRRRK</sequence>